<dbReference type="GO" id="GO:0000785">
    <property type="term" value="C:chromatin"/>
    <property type="evidence" value="ECO:0007669"/>
    <property type="project" value="TreeGrafter"/>
</dbReference>
<feature type="compositionally biased region" description="Basic and acidic residues" evidence="10">
    <location>
        <begin position="890"/>
        <end position="903"/>
    </location>
</feature>
<dbReference type="SMART" id="SM00298">
    <property type="entry name" value="CHROMO"/>
    <property type="match status" value="2"/>
</dbReference>
<evidence type="ECO:0000256" key="2">
    <source>
        <dbReference type="ARBA" id="ARBA00022737"/>
    </source>
</evidence>
<evidence type="ECO:0000256" key="1">
    <source>
        <dbReference type="ARBA" id="ARBA00004123"/>
    </source>
</evidence>
<accession>A0AB34IE09</accession>
<dbReference type="PROSITE" id="PS50013">
    <property type="entry name" value="CHROMO_2"/>
    <property type="match status" value="2"/>
</dbReference>
<evidence type="ECO:0000256" key="8">
    <source>
        <dbReference type="ARBA" id="ARBA00023125"/>
    </source>
</evidence>
<feature type="region of interest" description="Disordered" evidence="10">
    <location>
        <begin position="1413"/>
        <end position="1468"/>
    </location>
</feature>
<dbReference type="GO" id="GO:0005634">
    <property type="term" value="C:nucleus"/>
    <property type="evidence" value="ECO:0007669"/>
    <property type="project" value="UniProtKB-SubCell"/>
</dbReference>
<dbReference type="PANTHER" id="PTHR45623:SF17">
    <property type="entry name" value="CHROMODOMAIN-HELICASE-DNA-BINDING PROTEIN 3-RELATED"/>
    <property type="match status" value="1"/>
</dbReference>
<feature type="domain" description="Chromo" evidence="11">
    <location>
        <begin position="268"/>
        <end position="303"/>
    </location>
</feature>
<evidence type="ECO:0000313" key="14">
    <source>
        <dbReference type="EMBL" id="KAL1496213.1"/>
    </source>
</evidence>
<feature type="region of interest" description="Disordered" evidence="10">
    <location>
        <begin position="1330"/>
        <end position="1394"/>
    </location>
</feature>
<dbReference type="Pfam" id="PF00385">
    <property type="entry name" value="Chromo"/>
    <property type="match status" value="1"/>
</dbReference>
<feature type="domain" description="Helicase C-terminal" evidence="13">
    <location>
        <begin position="676"/>
        <end position="832"/>
    </location>
</feature>
<feature type="compositionally biased region" description="Acidic residues" evidence="10">
    <location>
        <begin position="104"/>
        <end position="143"/>
    </location>
</feature>
<dbReference type="SMART" id="SM01147">
    <property type="entry name" value="DUF1087"/>
    <property type="match status" value="1"/>
</dbReference>
<evidence type="ECO:0000313" key="15">
    <source>
        <dbReference type="Proteomes" id="UP001515480"/>
    </source>
</evidence>
<dbReference type="SMART" id="SM00490">
    <property type="entry name" value="HELICc"/>
    <property type="match status" value="1"/>
</dbReference>
<keyword evidence="7" id="KW-0156">Chromatin regulator</keyword>
<dbReference type="CDD" id="cd18793">
    <property type="entry name" value="SF2_C_SNF"/>
    <property type="match status" value="1"/>
</dbReference>
<dbReference type="InterPro" id="IPR023780">
    <property type="entry name" value="Chromo_domain"/>
</dbReference>
<dbReference type="GO" id="GO:0042393">
    <property type="term" value="F:histone binding"/>
    <property type="evidence" value="ECO:0007669"/>
    <property type="project" value="TreeGrafter"/>
</dbReference>
<dbReference type="SUPFAM" id="SSF52540">
    <property type="entry name" value="P-loop containing nucleoside triphosphate hydrolases"/>
    <property type="match status" value="2"/>
</dbReference>
<dbReference type="GO" id="GO:0003677">
    <property type="term" value="F:DNA binding"/>
    <property type="evidence" value="ECO:0007669"/>
    <property type="project" value="UniProtKB-KW"/>
</dbReference>
<sequence>MRRLITKRPLASSIDDDLDDLDDDLSKPLATVHTKEREVKRPTRIRKSAAASVEEDFEPSDDVEDEDYTYGSSSTRGAKKAQQPSRSSTRAAAKPRAGPAEVLSESEAEFSGEEEDDEEEVGIAEEEEEEEEESESSEGDEEAISSSAAYARRVEEKPVRHSFVVGARARAPVNRVVVERPATRKIEKILTWRWRAGATDDRSREFYVKWMGESHHHCQWISEEETAGFSMPKLTRFLRACDLPAYRSALPHDGAGGTVEEVVRPEWLSVDRVLQRRKKAEVCESLVKWKGLGYDCATWEADELVLAAGGKAALDRHDAWNDEKAQLSGKFCAYPSAGGPKISRLAVQPEYLGSGGESAQPLYPYQLDGLNWLRSSWAAQTNVMLADEMGLGKTIQSVAFISWLTHEYTRGPFLVCVPLSTLPNWEREFTRWAPSLNCVVYHGSQASRQLCRETEFHFGSGASVPKFNVLISSYEIVLSDAQLLRKFKWEALVVDEGHRLKSKASKLFQALQGFHTVFRLLLTGTPLQNNLEELWTLLHFLQPDKFDDMESFQMTFDTLDKEDQISRLHQMLAPHLLRRLKADVLSELLPKKAELLVRVELTAAQKELYQAILTRNFELLQRKSGQKKNALTNIVMELKKCANHPWLIEAPLEPQADVLSDEQLRDLVESCGKMQLLHRMLPKLEQAGHRVLIFSQMTRMLDVLEDYLIKMNFGFERLDGNVGSQERQHRIDRFNKKGDKRQADSKFVFLLSTRAGGLGINLATADTVVLYDSDWNPHNDIQALSRAHRLGQMHKVMIFRLVTRWSVEERIVMMAKKKMMMEHLVVRKMGTSGAAAFQAGELDDIIRFGTAKLFKDDDEASDDRIVWDDAAVERLLDRRDDAQKGGSSGVDKDDSDLRNEYMDSFKVANSTWGKGQEEEHLREEEEDPEEDPEYWESLLGDRSAQEQELMQLQMGRGKRERQALNYREVNMPLYEEGHEVAEKDDKARQKRFKHEEREGAPWSQPELLAWDPVHEGRYYVYGFSERERKAFLRLLMRYGLLGGRLNQLYRKCSAEADLRRKRLCEIGLYANRLVFHLLEADQEALLASDGAEGDDEDAADDAPHYVDEADEKVCARGELKEEEKVYSDGCPREKAGGSSSSPAAVLKRIALIERVRAKLLEAGLLSLSEIECDELLDLRATDAPVAEVVATANKLRDAGDAKGAEPARSIDGEIDAPAGHDAVEAESRAGESGVEPDGSFSPLRFSLPPPGQVMGIDSEYVALAQDPSVRLLRSERGWDLHCDKMLLLGIHKHGFAAGPMPFIHPDALYDASLGFLPRLLQQIEPSLQQAEAKSKHDVRATPPVVDASVVPEATVPLGSTAATPVNEARPPSSGGAGESNPPSTVAAEDDSDEDNVPLSQLARMRTLIEANVHSHAATPSDRWKDSCVSSEPGTGQQPPPAKKTNKTEATDGIAADARPPRDAARAASKYSEELLSQLDSTARELSRHFLIRRSKVLTQLLEVESAYLRALRAPREAIVEPCPEALVAGAPELLDVEAPSGTDASVSAPTSAACGSRTAAGGEELNAELVLTLAGAMAAGMATSGEDRAHGAETNGGAIVHWSTPEALKLISPAAVCYELQLCEAEQKPVYAALSAESQAEAEVGSPASDAESHHWRAAMKEVLREPRVHLRDLEGTAVGMRYRLRVRAYCGVFGWGGWSSQSEPIRVQ</sequence>
<dbReference type="GO" id="GO:0004386">
    <property type="term" value="F:helicase activity"/>
    <property type="evidence" value="ECO:0007669"/>
    <property type="project" value="UniProtKB-KW"/>
</dbReference>
<dbReference type="InterPro" id="IPR016197">
    <property type="entry name" value="Chromo-like_dom_sf"/>
</dbReference>
<dbReference type="Gene3D" id="2.40.50.40">
    <property type="match status" value="2"/>
</dbReference>
<feature type="domain" description="Helicase ATP-binding" evidence="12">
    <location>
        <begin position="374"/>
        <end position="544"/>
    </location>
</feature>
<dbReference type="InterPro" id="IPR049730">
    <property type="entry name" value="SNF2/RAD54-like_C"/>
</dbReference>
<comment type="caution">
    <text evidence="14">The sequence shown here is derived from an EMBL/GenBank/DDBJ whole genome shotgun (WGS) entry which is preliminary data.</text>
</comment>
<name>A0AB34IE09_PRYPA</name>
<protein>
    <submittedName>
        <fullName evidence="14">Uncharacterized protein</fullName>
    </submittedName>
</protein>
<keyword evidence="5" id="KW-0347">Helicase</keyword>
<feature type="compositionally biased region" description="Acidic residues" evidence="10">
    <location>
        <begin position="14"/>
        <end position="23"/>
    </location>
</feature>
<dbReference type="Pfam" id="PF00176">
    <property type="entry name" value="SNF2-rel_dom"/>
    <property type="match status" value="1"/>
</dbReference>
<keyword evidence="3" id="KW-0547">Nucleotide-binding</keyword>
<keyword evidence="4" id="KW-0378">Hydrolase</keyword>
<evidence type="ECO:0000256" key="7">
    <source>
        <dbReference type="ARBA" id="ARBA00022853"/>
    </source>
</evidence>
<reference evidence="14 15" key="1">
    <citation type="journal article" date="2024" name="Science">
        <title>Giant polyketide synthase enzymes in the biosynthesis of giant marine polyether toxins.</title>
        <authorList>
            <person name="Fallon T.R."/>
            <person name="Shende V.V."/>
            <person name="Wierzbicki I.H."/>
            <person name="Pendleton A.L."/>
            <person name="Watervoot N.F."/>
            <person name="Auber R.P."/>
            <person name="Gonzalez D.J."/>
            <person name="Wisecaver J.H."/>
            <person name="Moore B.S."/>
        </authorList>
    </citation>
    <scope>NUCLEOTIDE SEQUENCE [LARGE SCALE GENOMIC DNA]</scope>
    <source>
        <strain evidence="14 15">12B1</strain>
    </source>
</reference>
<dbReference type="InterPro" id="IPR000330">
    <property type="entry name" value="SNF2_N"/>
</dbReference>
<keyword evidence="6" id="KW-0067">ATP-binding</keyword>
<feature type="compositionally biased region" description="Polar residues" evidence="10">
    <location>
        <begin position="1427"/>
        <end position="1436"/>
    </location>
</feature>
<evidence type="ECO:0000256" key="5">
    <source>
        <dbReference type="ARBA" id="ARBA00022806"/>
    </source>
</evidence>
<dbReference type="PROSITE" id="PS51192">
    <property type="entry name" value="HELICASE_ATP_BIND_1"/>
    <property type="match status" value="1"/>
</dbReference>
<evidence type="ECO:0000256" key="6">
    <source>
        <dbReference type="ARBA" id="ARBA00022840"/>
    </source>
</evidence>
<dbReference type="InterPro" id="IPR000953">
    <property type="entry name" value="Chromo/chromo_shadow_dom"/>
</dbReference>
<dbReference type="InterPro" id="IPR027417">
    <property type="entry name" value="P-loop_NTPase"/>
</dbReference>
<dbReference type="InterPro" id="IPR014001">
    <property type="entry name" value="Helicase_ATP-bd"/>
</dbReference>
<dbReference type="CDD" id="cd18660">
    <property type="entry name" value="CD1_tandem"/>
    <property type="match status" value="1"/>
</dbReference>
<evidence type="ECO:0000256" key="4">
    <source>
        <dbReference type="ARBA" id="ARBA00022801"/>
    </source>
</evidence>
<dbReference type="GO" id="GO:0016887">
    <property type="term" value="F:ATP hydrolysis activity"/>
    <property type="evidence" value="ECO:0007669"/>
    <property type="project" value="TreeGrafter"/>
</dbReference>
<dbReference type="Gene3D" id="3.40.50.10810">
    <property type="entry name" value="Tandem AAA-ATPase domain"/>
    <property type="match status" value="1"/>
</dbReference>
<keyword evidence="8" id="KW-0238">DNA-binding</keyword>
<dbReference type="PROSITE" id="PS51194">
    <property type="entry name" value="HELICASE_CTER"/>
    <property type="match status" value="1"/>
</dbReference>
<dbReference type="GO" id="GO:0140658">
    <property type="term" value="F:ATP-dependent chromatin remodeler activity"/>
    <property type="evidence" value="ECO:0007669"/>
    <property type="project" value="TreeGrafter"/>
</dbReference>
<dbReference type="Pfam" id="PF06465">
    <property type="entry name" value="DUF1087"/>
    <property type="match status" value="1"/>
</dbReference>
<proteinExistence type="predicted"/>
<keyword evidence="15" id="KW-1185">Reference proteome</keyword>
<comment type="subcellular location">
    <subcellularLocation>
        <location evidence="1">Nucleus</location>
    </subcellularLocation>
</comment>
<evidence type="ECO:0000256" key="10">
    <source>
        <dbReference type="SAM" id="MobiDB-lite"/>
    </source>
</evidence>
<evidence type="ECO:0000259" key="13">
    <source>
        <dbReference type="PROSITE" id="PS51194"/>
    </source>
</evidence>
<dbReference type="EMBL" id="JBGBPQ010000029">
    <property type="protein sequence ID" value="KAL1496213.1"/>
    <property type="molecule type" value="Genomic_DNA"/>
</dbReference>
<keyword evidence="2" id="KW-0677">Repeat</keyword>
<organism evidence="14 15">
    <name type="scientific">Prymnesium parvum</name>
    <name type="common">Toxic golden alga</name>
    <dbReference type="NCBI Taxonomy" id="97485"/>
    <lineage>
        <taxon>Eukaryota</taxon>
        <taxon>Haptista</taxon>
        <taxon>Haptophyta</taxon>
        <taxon>Prymnesiophyceae</taxon>
        <taxon>Prymnesiales</taxon>
        <taxon>Prymnesiaceae</taxon>
        <taxon>Prymnesium</taxon>
    </lineage>
</organism>
<feature type="compositionally biased region" description="Acidic residues" evidence="10">
    <location>
        <begin position="53"/>
        <end position="68"/>
    </location>
</feature>
<feature type="region of interest" description="Disordered" evidence="10">
    <location>
        <begin position="878"/>
        <end position="934"/>
    </location>
</feature>
<dbReference type="InterPro" id="IPR038718">
    <property type="entry name" value="SNF2-like_sf"/>
</dbReference>
<evidence type="ECO:0000256" key="9">
    <source>
        <dbReference type="ARBA" id="ARBA00023242"/>
    </source>
</evidence>
<feature type="domain" description="Chromo" evidence="11">
    <location>
        <begin position="184"/>
        <end position="239"/>
    </location>
</feature>
<dbReference type="FunFam" id="3.40.50.10810:FF:000005">
    <property type="entry name" value="Photoperiod-independent early flowering 1"/>
    <property type="match status" value="1"/>
</dbReference>
<dbReference type="PANTHER" id="PTHR45623">
    <property type="entry name" value="CHROMODOMAIN-HELICASE-DNA-BINDING PROTEIN 3-RELATED-RELATED"/>
    <property type="match status" value="1"/>
</dbReference>
<evidence type="ECO:0000259" key="12">
    <source>
        <dbReference type="PROSITE" id="PS51192"/>
    </source>
</evidence>
<dbReference type="SMART" id="SM00487">
    <property type="entry name" value="DEXDc"/>
    <property type="match status" value="1"/>
</dbReference>
<gene>
    <name evidence="14" type="ORF">AB1Y20_016176</name>
</gene>
<dbReference type="GO" id="GO:0005524">
    <property type="term" value="F:ATP binding"/>
    <property type="evidence" value="ECO:0007669"/>
    <property type="project" value="UniProtKB-KW"/>
</dbReference>
<dbReference type="Gene3D" id="3.40.50.300">
    <property type="entry name" value="P-loop containing nucleotide triphosphate hydrolases"/>
    <property type="match status" value="1"/>
</dbReference>
<dbReference type="InterPro" id="IPR001650">
    <property type="entry name" value="Helicase_C-like"/>
</dbReference>
<dbReference type="SUPFAM" id="SSF54160">
    <property type="entry name" value="Chromo domain-like"/>
    <property type="match status" value="2"/>
</dbReference>
<feature type="region of interest" description="Disordered" evidence="10">
    <location>
        <begin position="1"/>
        <end position="146"/>
    </location>
</feature>
<keyword evidence="9" id="KW-0539">Nucleus</keyword>
<dbReference type="Proteomes" id="UP001515480">
    <property type="component" value="Unassembled WGS sequence"/>
</dbReference>
<dbReference type="GO" id="GO:0003682">
    <property type="term" value="F:chromatin binding"/>
    <property type="evidence" value="ECO:0007669"/>
    <property type="project" value="TreeGrafter"/>
</dbReference>
<dbReference type="Pfam" id="PF00271">
    <property type="entry name" value="Helicase_C"/>
    <property type="match status" value="1"/>
</dbReference>
<evidence type="ECO:0000259" key="11">
    <source>
        <dbReference type="PROSITE" id="PS50013"/>
    </source>
</evidence>
<dbReference type="InterPro" id="IPR009463">
    <property type="entry name" value="DUF1087"/>
</dbReference>
<evidence type="ECO:0000256" key="3">
    <source>
        <dbReference type="ARBA" id="ARBA00022741"/>
    </source>
</evidence>
<feature type="compositionally biased region" description="Acidic residues" evidence="10">
    <location>
        <begin position="924"/>
        <end position="934"/>
    </location>
</feature>
<feature type="compositionally biased region" description="Polar residues" evidence="10">
    <location>
        <begin position="70"/>
        <end position="90"/>
    </location>
</feature>